<dbReference type="HOGENOM" id="CLU_020075_0_0_10"/>
<dbReference type="Pfam" id="PF08531">
    <property type="entry name" value="Bac_rhamnosid_N"/>
    <property type="match status" value="1"/>
</dbReference>
<dbReference type="STRING" id="537006.PRABACTJOHN_02182"/>
<reference evidence="2 3" key="1">
    <citation type="submission" date="2008-10" db="EMBL/GenBank/DDBJ databases">
        <title>Draft genome sequence of Parabacteroides johnsonii (DSM 18315).</title>
        <authorList>
            <person name="Sudarsanam P."/>
            <person name="Ley R."/>
            <person name="Guruge J."/>
            <person name="Turnbaugh P.J."/>
            <person name="Mahowald M."/>
            <person name="Liep D."/>
            <person name="Gordon J."/>
        </authorList>
    </citation>
    <scope>NUCLEOTIDE SEQUENCE [LARGE SCALE GENOMIC DNA]</scope>
    <source>
        <strain evidence="2 3">DSM 18315</strain>
    </source>
</reference>
<feature type="domain" description="Bacterial alpha-L-rhamnosidase N-terminal" evidence="1">
    <location>
        <begin position="151"/>
        <end position="323"/>
    </location>
</feature>
<dbReference type="InterPro" id="IPR013783">
    <property type="entry name" value="Ig-like_fold"/>
</dbReference>
<dbReference type="Pfam" id="PF25788">
    <property type="entry name" value="Ig_Rha78A_N"/>
    <property type="match status" value="1"/>
</dbReference>
<dbReference type="PANTHER" id="PTHR33307">
    <property type="entry name" value="ALPHA-RHAMNOSIDASE (EUROFUNG)"/>
    <property type="match status" value="1"/>
</dbReference>
<dbReference type="InterPro" id="IPR013737">
    <property type="entry name" value="Bac_rhamnosid_N"/>
</dbReference>
<dbReference type="InterPro" id="IPR016007">
    <property type="entry name" value="Alpha_rhamnosid"/>
</dbReference>
<dbReference type="Proteomes" id="UP000005510">
    <property type="component" value="Unassembled WGS sequence"/>
</dbReference>
<dbReference type="PROSITE" id="PS51257">
    <property type="entry name" value="PROKAR_LIPOPROTEIN"/>
    <property type="match status" value="1"/>
</dbReference>
<comment type="caution">
    <text evidence="2">The sequence shown here is derived from an EMBL/GenBank/DDBJ whole genome shotgun (WGS) entry which is preliminary data.</text>
</comment>
<name>B7BAX2_9BACT</name>
<evidence type="ECO:0000259" key="1">
    <source>
        <dbReference type="Pfam" id="PF08531"/>
    </source>
</evidence>
<protein>
    <submittedName>
        <fullName evidence="2">Alpha-L-rhamnosidase N-terminal domain protein</fullName>
    </submittedName>
</protein>
<reference evidence="2 3" key="2">
    <citation type="submission" date="2008-10" db="EMBL/GenBank/DDBJ databases">
        <authorList>
            <person name="Fulton L."/>
            <person name="Clifton S."/>
            <person name="Fulton B."/>
            <person name="Xu J."/>
            <person name="Minx P."/>
            <person name="Pepin K.H."/>
            <person name="Johnson M."/>
            <person name="Bhonagiri V."/>
            <person name="Nash W.E."/>
            <person name="Mardis E.R."/>
            <person name="Wilson R.K."/>
        </authorList>
    </citation>
    <scope>NUCLEOTIDE SEQUENCE [LARGE SCALE GENOMIC DNA]</scope>
    <source>
        <strain evidence="2 3">DSM 18315</strain>
    </source>
</reference>
<accession>B7BAX2</accession>
<dbReference type="AlphaFoldDB" id="B7BAX2"/>
<dbReference type="RefSeq" id="WP_008149395.1">
    <property type="nucleotide sequence ID" value="NZ_DS996451.1"/>
</dbReference>
<dbReference type="Gene3D" id="2.60.40.10">
    <property type="entry name" value="Immunoglobulins"/>
    <property type="match status" value="1"/>
</dbReference>
<dbReference type="EMBL" id="ABYH01000243">
    <property type="protein sequence ID" value="EEC96421.1"/>
    <property type="molecule type" value="Genomic_DNA"/>
</dbReference>
<evidence type="ECO:0000313" key="2">
    <source>
        <dbReference type="EMBL" id="EEC96421.1"/>
    </source>
</evidence>
<dbReference type="Gene3D" id="2.60.120.260">
    <property type="entry name" value="Galactose-binding domain-like"/>
    <property type="match status" value="1"/>
</dbReference>
<feature type="non-terminal residue" evidence="2">
    <location>
        <position position="347"/>
    </location>
</feature>
<proteinExistence type="predicted"/>
<sequence length="347" mass="39798">MGKKNTLLICSLAFLSLMGCKGKNELTVPVNLRTEYLREPIGLDTKSPRFTWEYKGGEKNFLASRSEIRIGTSPDNLQPYTGNMILKPHTRYYWNVTVWDQDGEICETSETATFETAKLDPSDWSGKWITDSHDKEFEPAPMFRKTFTLGKEIEEARVYVAAAGYYDLFINGKRVGENYLDPGYTHFDKRILYVTHDVTPLLKKGENAVASVLGNGWHNIQSKAVWDFETARWRNRPRMLCELRLRYTDGTTEVIATDESWRTATGPYTYNNIYSGDKYDATLEENGWNTNEFDDSKWAPVQVTEAPAPLLVAQQMPGIRITEELSPVSMKKFSDKLYVFSFEKNFA</sequence>
<dbReference type="PANTHER" id="PTHR33307:SF6">
    <property type="entry name" value="ALPHA-RHAMNOSIDASE (EUROFUNG)-RELATED"/>
    <property type="match status" value="1"/>
</dbReference>
<organism evidence="2 3">
    <name type="scientific">Parabacteroides johnsonii DSM 18315</name>
    <dbReference type="NCBI Taxonomy" id="537006"/>
    <lineage>
        <taxon>Bacteria</taxon>
        <taxon>Pseudomonadati</taxon>
        <taxon>Bacteroidota</taxon>
        <taxon>Bacteroidia</taxon>
        <taxon>Bacteroidales</taxon>
        <taxon>Tannerellaceae</taxon>
        <taxon>Parabacteroides</taxon>
    </lineage>
</organism>
<dbReference type="SUPFAM" id="SSF49785">
    <property type="entry name" value="Galactose-binding domain-like"/>
    <property type="match status" value="1"/>
</dbReference>
<gene>
    <name evidence="2" type="ORF">PRABACTJOHN_02182</name>
</gene>
<evidence type="ECO:0000313" key="3">
    <source>
        <dbReference type="Proteomes" id="UP000005510"/>
    </source>
</evidence>
<dbReference type="InterPro" id="IPR008979">
    <property type="entry name" value="Galactose-bd-like_sf"/>
</dbReference>